<dbReference type="PANTHER" id="PTHR32089">
    <property type="entry name" value="METHYL-ACCEPTING CHEMOTAXIS PROTEIN MCPB"/>
    <property type="match status" value="1"/>
</dbReference>
<dbReference type="GO" id="GO:0007165">
    <property type="term" value="P:signal transduction"/>
    <property type="evidence" value="ECO:0007669"/>
    <property type="project" value="UniProtKB-KW"/>
</dbReference>
<gene>
    <name evidence="6" type="ORF">A1355_08935</name>
</gene>
<dbReference type="RefSeq" id="WP_064029955.1">
    <property type="nucleotide sequence ID" value="NZ_LUUK01000182.1"/>
</dbReference>
<dbReference type="Gene3D" id="1.10.287.950">
    <property type="entry name" value="Methyl-accepting chemotaxis protein"/>
    <property type="match status" value="1"/>
</dbReference>
<evidence type="ECO:0000259" key="5">
    <source>
        <dbReference type="PROSITE" id="PS50111"/>
    </source>
</evidence>
<dbReference type="EMBL" id="LUUK01000182">
    <property type="protein sequence ID" value="OAI16832.1"/>
    <property type="molecule type" value="Genomic_DNA"/>
</dbReference>
<evidence type="ECO:0000256" key="2">
    <source>
        <dbReference type="ARBA" id="ARBA00023224"/>
    </source>
</evidence>
<keyword evidence="7" id="KW-1185">Reference proteome</keyword>
<dbReference type="AlphaFoldDB" id="A0A177NG65"/>
<dbReference type="Proteomes" id="UP000077628">
    <property type="component" value="Unassembled WGS sequence"/>
</dbReference>
<evidence type="ECO:0000313" key="7">
    <source>
        <dbReference type="Proteomes" id="UP000077628"/>
    </source>
</evidence>
<dbReference type="SUPFAM" id="SSF58104">
    <property type="entry name" value="Methyl-accepting chemotaxis protein (MCP) signaling domain"/>
    <property type="match status" value="1"/>
</dbReference>
<evidence type="ECO:0000256" key="3">
    <source>
        <dbReference type="PROSITE-ProRule" id="PRU00284"/>
    </source>
</evidence>
<dbReference type="PROSITE" id="PS50111">
    <property type="entry name" value="CHEMOTAXIS_TRANSDUC_2"/>
    <property type="match status" value="1"/>
</dbReference>
<keyword evidence="4" id="KW-0812">Transmembrane</keyword>
<sequence length="495" mass="54828">MKKRANSNANIPFLRTRLNFAVAIILVSSIGLFLYHLLSDGFSIVTLGLTLPLPAVAYYLWKTGKQSLTVLERIEDVLRLTNNGELYHRVTQVHGMGEIGKVAWELNEALDLMEAYFKEVNSCFKHSAEGNHGRYALVDGFPGLLKQSAVSVNDAIKHMRENERLMIRRRLSAGLHALNTTNLLGNLKGNQSDLLNITEQLEKVEIIAADTGRNADASLSTVETISGSLTDINANVHSVSEVIGALIADSKKITESLSMITGIADQTNLLALNASIEAARAGEHGRGFAVVADEVKNLSEHTKNAALEVSKTLNAFNKRVQQMHAEAENSAGLSQQILEQVSAFRHQFSNLSESAKASVGYIAYAKDKSFGLLTKLDHIVYKQNGYISIEAAGECPQQQAILVDHHNCRLGKWYYEGMGHQSFRTTQAYAKLSLPHGDVHDATQAAFKISRDRWMEDPRLLDEIINQMRRAEDASAIVMQCIDEMVREKHVDDKY</sequence>
<keyword evidence="2 3" id="KW-0807">Transducer</keyword>
<evidence type="ECO:0000256" key="4">
    <source>
        <dbReference type="SAM" id="Phobius"/>
    </source>
</evidence>
<dbReference type="Gene3D" id="1.20.120.30">
    <property type="entry name" value="Aspartate receptor, ligand-binding domain"/>
    <property type="match status" value="1"/>
</dbReference>
<dbReference type="PANTHER" id="PTHR32089:SF41">
    <property type="entry name" value="METHYL-ACCEPTING CHEMOTAXIS PROTEIN"/>
    <property type="match status" value="1"/>
</dbReference>
<feature type="domain" description="Methyl-accepting transducer" evidence="5">
    <location>
        <begin position="196"/>
        <end position="383"/>
    </location>
</feature>
<keyword evidence="4" id="KW-1133">Transmembrane helix</keyword>
<keyword evidence="4" id="KW-0472">Membrane</keyword>
<organism evidence="6 7">
    <name type="scientific">Methylomonas koyamae</name>
    <dbReference type="NCBI Taxonomy" id="702114"/>
    <lineage>
        <taxon>Bacteria</taxon>
        <taxon>Pseudomonadati</taxon>
        <taxon>Pseudomonadota</taxon>
        <taxon>Gammaproteobacteria</taxon>
        <taxon>Methylococcales</taxon>
        <taxon>Methylococcaceae</taxon>
        <taxon>Methylomonas</taxon>
    </lineage>
</organism>
<dbReference type="Pfam" id="PF13682">
    <property type="entry name" value="CZB"/>
    <property type="match status" value="1"/>
</dbReference>
<feature type="transmembrane region" description="Helical" evidence="4">
    <location>
        <begin position="20"/>
        <end position="38"/>
    </location>
</feature>
<reference evidence="7" key="1">
    <citation type="submission" date="2016-03" db="EMBL/GenBank/DDBJ databases">
        <authorList>
            <person name="Heylen K."/>
            <person name="De Vos P."/>
            <person name="Vekeman B."/>
        </authorList>
    </citation>
    <scope>NUCLEOTIDE SEQUENCE [LARGE SCALE GENOMIC DNA]</scope>
    <source>
        <strain evidence="7">R-45383</strain>
    </source>
</reference>
<comment type="subcellular location">
    <subcellularLocation>
        <location evidence="1">Membrane</location>
    </subcellularLocation>
</comment>
<dbReference type="OrthoDB" id="9808588at2"/>
<dbReference type="InterPro" id="IPR004089">
    <property type="entry name" value="MCPsignal_dom"/>
</dbReference>
<dbReference type="STRING" id="702114.A1355_08935"/>
<dbReference type="InterPro" id="IPR025991">
    <property type="entry name" value="Chemoreceptor_zinc-bind_dom"/>
</dbReference>
<evidence type="ECO:0000313" key="6">
    <source>
        <dbReference type="EMBL" id="OAI16832.1"/>
    </source>
</evidence>
<comment type="caution">
    <text evidence="6">The sequence shown here is derived from an EMBL/GenBank/DDBJ whole genome shotgun (WGS) entry which is preliminary data.</text>
</comment>
<evidence type="ECO:0000256" key="1">
    <source>
        <dbReference type="ARBA" id="ARBA00004370"/>
    </source>
</evidence>
<dbReference type="Pfam" id="PF00015">
    <property type="entry name" value="MCPsignal"/>
    <property type="match status" value="1"/>
</dbReference>
<name>A0A177NG65_9GAMM</name>
<accession>A0A177NG65</accession>
<dbReference type="GO" id="GO:0006935">
    <property type="term" value="P:chemotaxis"/>
    <property type="evidence" value="ECO:0007669"/>
    <property type="project" value="UniProtKB-ARBA"/>
</dbReference>
<dbReference type="GO" id="GO:0016020">
    <property type="term" value="C:membrane"/>
    <property type="evidence" value="ECO:0007669"/>
    <property type="project" value="UniProtKB-SubCell"/>
</dbReference>
<dbReference type="SMART" id="SM00283">
    <property type="entry name" value="MA"/>
    <property type="match status" value="1"/>
</dbReference>
<proteinExistence type="predicted"/>
<protein>
    <submittedName>
        <fullName evidence="6">Chemotaxis protein</fullName>
    </submittedName>
</protein>